<dbReference type="GO" id="GO:0005737">
    <property type="term" value="C:cytoplasm"/>
    <property type="evidence" value="ECO:0007669"/>
    <property type="project" value="TreeGrafter"/>
</dbReference>
<evidence type="ECO:0000259" key="8">
    <source>
        <dbReference type="PROSITE" id="PS51733"/>
    </source>
</evidence>
<dbReference type="PROSITE" id="PS51733">
    <property type="entry name" value="BPL_LPL_CATALYTIC"/>
    <property type="match status" value="1"/>
</dbReference>
<evidence type="ECO:0000256" key="5">
    <source>
        <dbReference type="ARBA" id="ARBA00022741"/>
    </source>
</evidence>
<dbReference type="Pfam" id="PF10437">
    <property type="entry name" value="Lip_prot_lig_C"/>
    <property type="match status" value="1"/>
</dbReference>
<dbReference type="GO" id="GO:0005524">
    <property type="term" value="F:ATP binding"/>
    <property type="evidence" value="ECO:0007669"/>
    <property type="project" value="UniProtKB-KW"/>
</dbReference>
<evidence type="ECO:0000256" key="3">
    <source>
        <dbReference type="ARBA" id="ARBA00012367"/>
    </source>
</evidence>
<dbReference type="AlphaFoldDB" id="A0A6I6ELJ4"/>
<evidence type="ECO:0000256" key="6">
    <source>
        <dbReference type="ARBA" id="ARBA00022840"/>
    </source>
</evidence>
<keyword evidence="10" id="KW-1185">Reference proteome</keyword>
<dbReference type="PANTHER" id="PTHR12561:SF3">
    <property type="entry name" value="LIPOYLTRANSFERASE 1, MITOCHONDRIAL"/>
    <property type="match status" value="1"/>
</dbReference>
<dbReference type="Proteomes" id="UP000422764">
    <property type="component" value="Chromosome"/>
</dbReference>
<dbReference type="EC" id="6.3.1.20" evidence="3"/>
<dbReference type="CDD" id="cd16443">
    <property type="entry name" value="LplA"/>
    <property type="match status" value="1"/>
</dbReference>
<dbReference type="EMBL" id="CP046522">
    <property type="protein sequence ID" value="QGU94602.1"/>
    <property type="molecule type" value="Genomic_DNA"/>
</dbReference>
<keyword evidence="5" id="KW-0547">Nucleotide-binding</keyword>
<dbReference type="PANTHER" id="PTHR12561">
    <property type="entry name" value="LIPOATE-PROTEIN LIGASE"/>
    <property type="match status" value="1"/>
</dbReference>
<dbReference type="SUPFAM" id="SSF55681">
    <property type="entry name" value="Class II aaRS and biotin synthetases"/>
    <property type="match status" value="1"/>
</dbReference>
<evidence type="ECO:0000313" key="9">
    <source>
        <dbReference type="EMBL" id="QGU94602.1"/>
    </source>
</evidence>
<dbReference type="Pfam" id="PF21948">
    <property type="entry name" value="LplA-B_cat"/>
    <property type="match status" value="1"/>
</dbReference>
<name>A0A6I6ELJ4_9CLOT</name>
<comment type="catalytic activity">
    <reaction evidence="7">
        <text>L-lysyl-[lipoyl-carrier protein] + (R)-lipoate + ATP = N(6)-[(R)-lipoyl]-L-lysyl-[lipoyl-carrier protein] + AMP + diphosphate + H(+)</text>
        <dbReference type="Rhea" id="RHEA:49288"/>
        <dbReference type="Rhea" id="RHEA-COMP:10500"/>
        <dbReference type="Rhea" id="RHEA-COMP:10502"/>
        <dbReference type="ChEBI" id="CHEBI:15378"/>
        <dbReference type="ChEBI" id="CHEBI:29969"/>
        <dbReference type="ChEBI" id="CHEBI:30616"/>
        <dbReference type="ChEBI" id="CHEBI:33019"/>
        <dbReference type="ChEBI" id="CHEBI:83088"/>
        <dbReference type="ChEBI" id="CHEBI:83099"/>
        <dbReference type="ChEBI" id="CHEBI:456215"/>
        <dbReference type="EC" id="6.3.1.20"/>
    </reaction>
</comment>
<dbReference type="InterPro" id="IPR004562">
    <property type="entry name" value="LipoylTrfase_LipoateP_Ligase"/>
</dbReference>
<feature type="domain" description="BPL/LPL catalytic" evidence="8">
    <location>
        <begin position="26"/>
        <end position="213"/>
    </location>
</feature>
<dbReference type="GO" id="GO:0017118">
    <property type="term" value="F:lipoyltransferase activity"/>
    <property type="evidence" value="ECO:0007669"/>
    <property type="project" value="TreeGrafter"/>
</dbReference>
<evidence type="ECO:0000256" key="4">
    <source>
        <dbReference type="ARBA" id="ARBA00022598"/>
    </source>
</evidence>
<dbReference type="NCBIfam" id="TIGR00545">
    <property type="entry name" value="lipoyltrans"/>
    <property type="match status" value="1"/>
</dbReference>
<organism evidence="9 10">
    <name type="scientific">Clostridium bovifaecis</name>
    <dbReference type="NCBI Taxonomy" id="2184719"/>
    <lineage>
        <taxon>Bacteria</taxon>
        <taxon>Bacillati</taxon>
        <taxon>Bacillota</taxon>
        <taxon>Clostridia</taxon>
        <taxon>Eubacteriales</taxon>
        <taxon>Clostridiaceae</taxon>
        <taxon>Clostridium</taxon>
    </lineage>
</organism>
<keyword evidence="4 9" id="KW-0436">Ligase</keyword>
<protein>
    <recommendedName>
        <fullName evidence="3">lipoate--protein ligase</fullName>
        <ecNumber evidence="3">6.3.1.20</ecNumber>
    </recommendedName>
</protein>
<dbReference type="InterPro" id="IPR004143">
    <property type="entry name" value="BPL_LPL_catalytic"/>
</dbReference>
<evidence type="ECO:0000256" key="2">
    <source>
        <dbReference type="ARBA" id="ARBA00005124"/>
    </source>
</evidence>
<proteinExistence type="predicted"/>
<gene>
    <name evidence="9" type="ORF">GOM49_05350</name>
</gene>
<dbReference type="InterPro" id="IPR045864">
    <property type="entry name" value="aa-tRNA-synth_II/BPL/LPL"/>
</dbReference>
<evidence type="ECO:0000256" key="7">
    <source>
        <dbReference type="ARBA" id="ARBA00048037"/>
    </source>
</evidence>
<dbReference type="GO" id="GO:0009249">
    <property type="term" value="P:protein lipoylation"/>
    <property type="evidence" value="ECO:0007669"/>
    <property type="project" value="InterPro"/>
</dbReference>
<dbReference type="InterPro" id="IPR019491">
    <property type="entry name" value="Lipoate_protein_ligase_C"/>
</dbReference>
<comment type="pathway">
    <text evidence="1">Protein modification; protein lipoylation via exogenous pathway; protein N(6)-(lipoyl)lysine from lipoate: step 2/2.</text>
</comment>
<evidence type="ECO:0000313" key="10">
    <source>
        <dbReference type="Proteomes" id="UP000422764"/>
    </source>
</evidence>
<dbReference type="UniPathway" id="UPA00537">
    <property type="reaction ID" value="UER00594"/>
</dbReference>
<dbReference type="SUPFAM" id="SSF82649">
    <property type="entry name" value="SufE/NifU"/>
    <property type="match status" value="1"/>
</dbReference>
<dbReference type="Gene3D" id="3.30.390.50">
    <property type="entry name" value="CO dehydrogenase flavoprotein, C-terminal domain"/>
    <property type="match status" value="1"/>
</dbReference>
<dbReference type="GO" id="GO:0016979">
    <property type="term" value="F:lipoate-protein ligase activity"/>
    <property type="evidence" value="ECO:0007669"/>
    <property type="project" value="UniProtKB-EC"/>
</dbReference>
<keyword evidence="6" id="KW-0067">ATP-binding</keyword>
<accession>A0A6I6ELJ4</accession>
<sequence length="328" mass="37608">MIFIENTSTSPYFNLACEEYCLTNLDFDEDIVMLWRDDNTIVVGKYQNTIEEINHEFVAENKVNVVRRVTGGGAVYHDLGNLNFTFILNVDRTDMIDMKKYALPVVEALKEIGVTAELSGRNDITIDGKKISGTAQRLHKSKLLYHGTLLFDSDMGVLSKALKVSIDKIESKGIKSVRSRVANIKEYLNKNYDVLEFKRLILHHLFKEQPYKEYKLTDEDLKAIRLLEKERYSKWEWIYGKSPSCNLKNSKRFSGGKIEVLLNISNGIIEGCKIYGDFLGVSNIEDVESVIIGNRYDKEDIEKSLKDINISEHFGNITKDEVVSCFFK</sequence>
<comment type="pathway">
    <text evidence="2">Protein modification; protein lipoylation via exogenous pathway; protein N(6)-(lipoyl)lysine from lipoate: step 1/2.</text>
</comment>
<reference evidence="9 10" key="1">
    <citation type="submission" date="2019-12" db="EMBL/GenBank/DDBJ databases">
        <title>Genome sequenceing of Clostridium bovifaecis.</title>
        <authorList>
            <person name="Yao Y."/>
        </authorList>
    </citation>
    <scope>NUCLEOTIDE SEQUENCE [LARGE SCALE GENOMIC DNA]</scope>
    <source>
        <strain evidence="9 10">BXX</strain>
    </source>
</reference>
<dbReference type="FunFam" id="3.30.930.10:FF:000072">
    <property type="entry name" value="Lipoate--protein ligase"/>
    <property type="match status" value="1"/>
</dbReference>
<evidence type="ECO:0000256" key="1">
    <source>
        <dbReference type="ARBA" id="ARBA00005085"/>
    </source>
</evidence>
<dbReference type="Gene3D" id="3.30.930.10">
    <property type="entry name" value="Bira Bifunctional Protein, Domain 2"/>
    <property type="match status" value="1"/>
</dbReference>